<dbReference type="InterPro" id="IPR001128">
    <property type="entry name" value="Cyt_P450"/>
</dbReference>
<sequence length="483" mass="55111">MFYILLAAVILLVQYIGWQLFFGPLADIKGPWLAKLTRIPELLAVNRGNFEQWNIELHRKYGPVVCYAPGKFSINTVTAARELYGSRYKFPKSTFYYAFGNPDNVQSDLFTEINPKRHAIKRRKIASLFSTHEVHQYEPVMDRETLKLCSRLEEFSQTGKHFNMPDWMQFYAFDVIGELTLGESFNYLGYGYDHNRILEAIRLTFRYGAHVGVFPELHPIVGGLTQALRLKIPFDIVAKHILHYMNNKRKCDESSFLAKLFNLKEKRNLSHMEIFNTVGSNIAAGSDTISIALSTAFYMLMKNPVSMARLRKEIDAAAADQPRDEPFSFAQARKLPYLQACIKEALRIHPVTASPFVRVVPSGGAIFDGVYFPAGSIIGVNPWTVHYNNDVYGPDAASFQPERWLQDPSIMTELEKGMLTFGLGSHSCLGKPLAMMQMSKVLSHLVRSFDFELVDKEQPWSTSSMWLVKQEYHCSVKIRETQS</sequence>
<dbReference type="PRINTS" id="PR00463">
    <property type="entry name" value="EP450I"/>
</dbReference>
<reference evidence="7 8" key="1">
    <citation type="journal article" date="2023" name="IMA Fungus">
        <title>Comparative genomic study of the Penicillium genus elucidates a diverse pangenome and 15 lateral gene transfer events.</title>
        <authorList>
            <person name="Petersen C."/>
            <person name="Sorensen T."/>
            <person name="Nielsen M.R."/>
            <person name="Sondergaard T.E."/>
            <person name="Sorensen J.L."/>
            <person name="Fitzpatrick D.A."/>
            <person name="Frisvad J.C."/>
            <person name="Nielsen K.L."/>
        </authorList>
    </citation>
    <scope>NUCLEOTIDE SEQUENCE [LARGE SCALE GENOMIC DNA]</scope>
    <source>
        <strain evidence="7 8">IBT 35679</strain>
    </source>
</reference>
<evidence type="ECO:0000256" key="4">
    <source>
        <dbReference type="ARBA" id="ARBA00023004"/>
    </source>
</evidence>
<name>A0AAD6CXT7_9EURO</name>
<keyword evidence="5 6" id="KW-0349">Heme</keyword>
<dbReference type="InterPro" id="IPR050121">
    <property type="entry name" value="Cytochrome_P450_monoxygenase"/>
</dbReference>
<dbReference type="PROSITE" id="PS00086">
    <property type="entry name" value="CYTOCHROME_P450"/>
    <property type="match status" value="1"/>
</dbReference>
<evidence type="ECO:0000256" key="3">
    <source>
        <dbReference type="ARBA" id="ARBA00023002"/>
    </source>
</evidence>
<dbReference type="InterPro" id="IPR017972">
    <property type="entry name" value="Cyt_P450_CS"/>
</dbReference>
<keyword evidence="4 5" id="KW-0408">Iron</keyword>
<keyword evidence="6" id="KW-0503">Monooxygenase</keyword>
<evidence type="ECO:0000256" key="5">
    <source>
        <dbReference type="PIRSR" id="PIRSR602401-1"/>
    </source>
</evidence>
<dbReference type="Proteomes" id="UP001220324">
    <property type="component" value="Unassembled WGS sequence"/>
</dbReference>
<evidence type="ECO:0000313" key="8">
    <source>
        <dbReference type="Proteomes" id="UP001220324"/>
    </source>
</evidence>
<keyword evidence="2 5" id="KW-0479">Metal-binding</keyword>
<dbReference type="Pfam" id="PF00067">
    <property type="entry name" value="p450"/>
    <property type="match status" value="1"/>
</dbReference>
<keyword evidence="3 6" id="KW-0560">Oxidoreductase</keyword>
<dbReference type="CDD" id="cd11060">
    <property type="entry name" value="CYP57A1-like"/>
    <property type="match status" value="1"/>
</dbReference>
<evidence type="ECO:0000313" key="7">
    <source>
        <dbReference type="EMBL" id="KAJ5540928.1"/>
    </source>
</evidence>
<dbReference type="InterPro" id="IPR002401">
    <property type="entry name" value="Cyt_P450_E_grp-I"/>
</dbReference>
<accession>A0AAD6CXT7</accession>
<evidence type="ECO:0000256" key="6">
    <source>
        <dbReference type="RuleBase" id="RU000461"/>
    </source>
</evidence>
<dbReference type="PANTHER" id="PTHR24305:SF190">
    <property type="entry name" value="P450, PUTATIVE (EUROFUNG)-RELATED"/>
    <property type="match status" value="1"/>
</dbReference>
<dbReference type="AlphaFoldDB" id="A0AAD6CXT7"/>
<comment type="cofactor">
    <cofactor evidence="1 5">
        <name>heme</name>
        <dbReference type="ChEBI" id="CHEBI:30413"/>
    </cofactor>
</comment>
<proteinExistence type="inferred from homology"/>
<protein>
    <submittedName>
        <fullName evidence="7">Cytochrome protein</fullName>
    </submittedName>
</protein>
<evidence type="ECO:0000256" key="1">
    <source>
        <dbReference type="ARBA" id="ARBA00001971"/>
    </source>
</evidence>
<dbReference type="GO" id="GO:0016705">
    <property type="term" value="F:oxidoreductase activity, acting on paired donors, with incorporation or reduction of molecular oxygen"/>
    <property type="evidence" value="ECO:0007669"/>
    <property type="project" value="InterPro"/>
</dbReference>
<comment type="caution">
    <text evidence="7">The sequence shown here is derived from an EMBL/GenBank/DDBJ whole genome shotgun (WGS) entry which is preliminary data.</text>
</comment>
<dbReference type="EMBL" id="JAQIZZ010000005">
    <property type="protein sequence ID" value="KAJ5540928.1"/>
    <property type="molecule type" value="Genomic_DNA"/>
</dbReference>
<dbReference type="GO" id="GO:0020037">
    <property type="term" value="F:heme binding"/>
    <property type="evidence" value="ECO:0007669"/>
    <property type="project" value="InterPro"/>
</dbReference>
<feature type="binding site" description="axial binding residue" evidence="5">
    <location>
        <position position="428"/>
    </location>
    <ligand>
        <name>heme</name>
        <dbReference type="ChEBI" id="CHEBI:30413"/>
    </ligand>
    <ligandPart>
        <name>Fe</name>
        <dbReference type="ChEBI" id="CHEBI:18248"/>
    </ligandPart>
</feature>
<keyword evidence="8" id="KW-1185">Reference proteome</keyword>
<dbReference type="GO" id="GO:0005506">
    <property type="term" value="F:iron ion binding"/>
    <property type="evidence" value="ECO:0007669"/>
    <property type="project" value="InterPro"/>
</dbReference>
<dbReference type="SUPFAM" id="SSF48264">
    <property type="entry name" value="Cytochrome P450"/>
    <property type="match status" value="1"/>
</dbReference>
<dbReference type="GO" id="GO:0043386">
    <property type="term" value="P:mycotoxin biosynthetic process"/>
    <property type="evidence" value="ECO:0007669"/>
    <property type="project" value="UniProtKB-ARBA"/>
</dbReference>
<organism evidence="7 8">
    <name type="scientific">Penicillium frequentans</name>
    <dbReference type="NCBI Taxonomy" id="3151616"/>
    <lineage>
        <taxon>Eukaryota</taxon>
        <taxon>Fungi</taxon>
        <taxon>Dikarya</taxon>
        <taxon>Ascomycota</taxon>
        <taxon>Pezizomycotina</taxon>
        <taxon>Eurotiomycetes</taxon>
        <taxon>Eurotiomycetidae</taxon>
        <taxon>Eurotiales</taxon>
        <taxon>Aspergillaceae</taxon>
        <taxon>Penicillium</taxon>
    </lineage>
</organism>
<evidence type="ECO:0000256" key="2">
    <source>
        <dbReference type="ARBA" id="ARBA00022723"/>
    </source>
</evidence>
<dbReference type="PRINTS" id="PR00385">
    <property type="entry name" value="P450"/>
</dbReference>
<dbReference type="InterPro" id="IPR036396">
    <property type="entry name" value="Cyt_P450_sf"/>
</dbReference>
<dbReference type="GO" id="GO:0004497">
    <property type="term" value="F:monooxygenase activity"/>
    <property type="evidence" value="ECO:0007669"/>
    <property type="project" value="UniProtKB-KW"/>
</dbReference>
<dbReference type="PANTHER" id="PTHR24305">
    <property type="entry name" value="CYTOCHROME P450"/>
    <property type="match status" value="1"/>
</dbReference>
<gene>
    <name evidence="7" type="ORF">N7494_006004</name>
</gene>
<comment type="similarity">
    <text evidence="6">Belongs to the cytochrome P450 family.</text>
</comment>
<dbReference type="Gene3D" id="1.10.630.10">
    <property type="entry name" value="Cytochrome P450"/>
    <property type="match status" value="1"/>
</dbReference>